<dbReference type="Proteomes" id="UP000199689">
    <property type="component" value="Unassembled WGS sequence"/>
</dbReference>
<dbReference type="EMBL" id="FMXA01000040">
    <property type="protein sequence ID" value="SDA61684.1"/>
    <property type="molecule type" value="Genomic_DNA"/>
</dbReference>
<evidence type="ECO:0000313" key="1">
    <source>
        <dbReference type="EMBL" id="SDA61684.1"/>
    </source>
</evidence>
<keyword evidence="2" id="KW-1185">Reference proteome</keyword>
<dbReference type="AlphaFoldDB" id="A0A1G5WUU4"/>
<reference evidence="1 2" key="1">
    <citation type="submission" date="2016-10" db="EMBL/GenBank/DDBJ databases">
        <authorList>
            <person name="de Groot N.N."/>
        </authorList>
    </citation>
    <scope>NUCLEOTIDE SEQUENCE [LARGE SCALE GENOMIC DNA]</scope>
    <source>
        <strain evidence="1 2">DSM 15230</strain>
    </source>
</reference>
<name>A0A1G5WUU4_9FIRM</name>
<evidence type="ECO:0000313" key="2">
    <source>
        <dbReference type="Proteomes" id="UP000199689"/>
    </source>
</evidence>
<dbReference type="STRING" id="209880.SAMN02910343_01623"/>
<proteinExistence type="predicted"/>
<accession>A0A1G5WUU4</accession>
<protein>
    <submittedName>
        <fullName evidence="1">Uncharacterized protein</fullName>
    </submittedName>
</protein>
<sequence length="54" mass="6408">MPTAPIPWKRQKEIMAGYEREWKGRKLCLLLAHPFGIRDGVKHVVLQREAEYFL</sequence>
<gene>
    <name evidence="1" type="ORF">SAMN02910343_01623</name>
</gene>
<organism evidence="1 2">
    <name type="scientific">Allisonella histaminiformans</name>
    <dbReference type="NCBI Taxonomy" id="209880"/>
    <lineage>
        <taxon>Bacteria</taxon>
        <taxon>Bacillati</taxon>
        <taxon>Bacillota</taxon>
        <taxon>Negativicutes</taxon>
        <taxon>Veillonellales</taxon>
        <taxon>Veillonellaceae</taxon>
        <taxon>Allisonella</taxon>
    </lineage>
</organism>